<dbReference type="PROSITE" id="PS50088">
    <property type="entry name" value="ANK_REPEAT"/>
    <property type="match status" value="2"/>
</dbReference>
<dbReference type="InterPro" id="IPR006597">
    <property type="entry name" value="Sel1-like"/>
</dbReference>
<dbReference type="RefSeq" id="WP_245842268.1">
    <property type="nucleotide sequence ID" value="NZ_FZOQ01000002.1"/>
</dbReference>
<dbReference type="Gene3D" id="1.25.40.10">
    <property type="entry name" value="Tetratricopeptide repeat domain"/>
    <property type="match status" value="1"/>
</dbReference>
<evidence type="ECO:0000256" key="3">
    <source>
        <dbReference type="PROSITE-ProRule" id="PRU00023"/>
    </source>
</evidence>
<dbReference type="SMART" id="SM00671">
    <property type="entry name" value="SEL1"/>
    <property type="match status" value="4"/>
</dbReference>
<evidence type="ECO:0000313" key="4">
    <source>
        <dbReference type="EMBL" id="SNS14924.1"/>
    </source>
</evidence>
<dbReference type="EMBL" id="FZOQ01000002">
    <property type="protein sequence ID" value="SNS14924.1"/>
    <property type="molecule type" value="Genomic_DNA"/>
</dbReference>
<sequence length="549" mass="60581">MKQVDTNDRWVSAKRLALILVLGGMGQLSLAQTPGPQKTPADQKAVAKATDAVTAKPADAIATASLKRIWRTPVMDEAMAYYAGLQYQQAYAKFKEAASQGDPDALYFMGRMHQYRELKYDSVQIDTIQQVQEAKSYFAANEDSARYYYQAAVDNGSLLGHLGLGEQMVLHTQDDMRRFMQHMRSAGVVIREKAISGDAFSNRILGSMYYTGFGEIVDKGLAFNYISKAAEANDVAAYPSLANLYLNGEGVKKDYEKAVYWLKKGAAAGERESLYTLALLYEEGTLGEVKVDEARKLYRKAVSKGSENAYEQLKYINQTPDQKLVIASITRDPDMLKRAIAAGANVNTKAVPTEYQANLHGRTPLMHAVFVPMLQEDYGVIYKPEVRLKTASQLLEKGAQVNAQDDVGKTALHYVVSSSRIRSEVYEMEQVQLLDKLLSYGADPNIQDKKGNTVLTQALKATIGQHIGIMELHKLLEAGADPNIENNEGKTPLLLASEIDANFEIIVALLQAGADAKHKDKTGKAAIDYTKRENVQNILMAAGSPKRQE</sequence>
<dbReference type="InterPro" id="IPR002110">
    <property type="entry name" value="Ankyrin_rpt"/>
</dbReference>
<evidence type="ECO:0000256" key="1">
    <source>
        <dbReference type="ARBA" id="ARBA00022737"/>
    </source>
</evidence>
<dbReference type="Proteomes" id="UP000198432">
    <property type="component" value="Unassembled WGS sequence"/>
</dbReference>
<dbReference type="Pfam" id="PF08238">
    <property type="entry name" value="Sel1"/>
    <property type="match status" value="5"/>
</dbReference>
<gene>
    <name evidence="4" type="ORF">SAMN06296052_102335</name>
</gene>
<dbReference type="InterPro" id="IPR011990">
    <property type="entry name" value="TPR-like_helical_dom_sf"/>
</dbReference>
<dbReference type="InterPro" id="IPR050745">
    <property type="entry name" value="Multifunctional_regulatory"/>
</dbReference>
<dbReference type="SMART" id="SM00248">
    <property type="entry name" value="ANK"/>
    <property type="match status" value="4"/>
</dbReference>
<dbReference type="Pfam" id="PF12796">
    <property type="entry name" value="Ank_2"/>
    <property type="match status" value="1"/>
</dbReference>
<dbReference type="GO" id="GO:0005737">
    <property type="term" value="C:cytoplasm"/>
    <property type="evidence" value="ECO:0007669"/>
    <property type="project" value="TreeGrafter"/>
</dbReference>
<dbReference type="InterPro" id="IPR036770">
    <property type="entry name" value="Ankyrin_rpt-contain_sf"/>
</dbReference>
<keyword evidence="2 3" id="KW-0040">ANK repeat</keyword>
<dbReference type="PANTHER" id="PTHR24189">
    <property type="entry name" value="MYOTROPHIN"/>
    <property type="match status" value="1"/>
</dbReference>
<evidence type="ECO:0000313" key="5">
    <source>
        <dbReference type="Proteomes" id="UP000198432"/>
    </source>
</evidence>
<dbReference type="Gene3D" id="1.25.40.20">
    <property type="entry name" value="Ankyrin repeat-containing domain"/>
    <property type="match status" value="2"/>
</dbReference>
<protein>
    <submittedName>
        <fullName evidence="4">Uncharacterized protein</fullName>
    </submittedName>
</protein>
<reference evidence="5" key="1">
    <citation type="submission" date="2017-06" db="EMBL/GenBank/DDBJ databases">
        <authorList>
            <person name="Varghese N."/>
            <person name="Submissions S."/>
        </authorList>
    </citation>
    <scope>NUCLEOTIDE SEQUENCE [LARGE SCALE GENOMIC DNA]</scope>
    <source>
        <strain evidence="5">NKM1</strain>
    </source>
</reference>
<dbReference type="AlphaFoldDB" id="A0A239C675"/>
<keyword evidence="1" id="KW-0677">Repeat</keyword>
<proteinExistence type="predicted"/>
<organism evidence="4 5">
    <name type="scientific">Pontibacter ummariensis</name>
    <dbReference type="NCBI Taxonomy" id="1610492"/>
    <lineage>
        <taxon>Bacteria</taxon>
        <taxon>Pseudomonadati</taxon>
        <taxon>Bacteroidota</taxon>
        <taxon>Cytophagia</taxon>
        <taxon>Cytophagales</taxon>
        <taxon>Hymenobacteraceae</taxon>
        <taxon>Pontibacter</taxon>
    </lineage>
</organism>
<feature type="repeat" description="ANK" evidence="3">
    <location>
        <begin position="407"/>
        <end position="449"/>
    </location>
</feature>
<accession>A0A239C675</accession>
<name>A0A239C675_9BACT</name>
<evidence type="ECO:0000256" key="2">
    <source>
        <dbReference type="ARBA" id="ARBA00023043"/>
    </source>
</evidence>
<dbReference type="SUPFAM" id="SSF48403">
    <property type="entry name" value="Ankyrin repeat"/>
    <property type="match status" value="1"/>
</dbReference>
<feature type="repeat" description="ANK" evidence="3">
    <location>
        <begin position="488"/>
        <end position="521"/>
    </location>
</feature>
<keyword evidence="5" id="KW-1185">Reference proteome</keyword>
<dbReference type="GO" id="GO:2000812">
    <property type="term" value="P:regulation of barbed-end actin filament capping"/>
    <property type="evidence" value="ECO:0007669"/>
    <property type="project" value="TreeGrafter"/>
</dbReference>
<dbReference type="SUPFAM" id="SSF81901">
    <property type="entry name" value="HCP-like"/>
    <property type="match status" value="1"/>
</dbReference>
<dbReference type="PANTHER" id="PTHR24189:SF50">
    <property type="entry name" value="ANKYRIN REPEAT AND SOCS BOX PROTEIN 2"/>
    <property type="match status" value="1"/>
</dbReference>